<keyword evidence="1" id="KW-0812">Transmembrane</keyword>
<comment type="caution">
    <text evidence="2">The sequence shown here is derived from an EMBL/GenBank/DDBJ whole genome shotgun (WGS) entry which is preliminary data.</text>
</comment>
<reference evidence="2 3" key="1">
    <citation type="submission" date="2024-03" db="EMBL/GenBank/DDBJ databases">
        <authorList>
            <person name="Jo J.-H."/>
        </authorList>
    </citation>
    <scope>NUCLEOTIDE SEQUENCE [LARGE SCALE GENOMIC DNA]</scope>
    <source>
        <strain evidence="2 3">AS3R-12</strain>
    </source>
</reference>
<keyword evidence="3" id="KW-1185">Reference proteome</keyword>
<gene>
    <name evidence="2" type="ORF">WG900_10560</name>
</gene>
<organism evidence="2 3">
    <name type="scientific">Novosphingobium aquae</name>
    <dbReference type="NCBI Taxonomy" id="3133435"/>
    <lineage>
        <taxon>Bacteria</taxon>
        <taxon>Pseudomonadati</taxon>
        <taxon>Pseudomonadota</taxon>
        <taxon>Alphaproteobacteria</taxon>
        <taxon>Sphingomonadales</taxon>
        <taxon>Sphingomonadaceae</taxon>
        <taxon>Novosphingobium</taxon>
    </lineage>
</organism>
<evidence type="ECO:0000313" key="2">
    <source>
        <dbReference type="EMBL" id="MEJ6010361.1"/>
    </source>
</evidence>
<accession>A0ABU8S8W3</accession>
<evidence type="ECO:0000256" key="1">
    <source>
        <dbReference type="SAM" id="Phobius"/>
    </source>
</evidence>
<evidence type="ECO:0000313" key="3">
    <source>
        <dbReference type="Proteomes" id="UP001379235"/>
    </source>
</evidence>
<sequence length="139" mass="15395">MFKKMSPASRRYTLRLAVLMSLYVALLSAASWLFRNHPPQGVLAYALAILPAVPVIAVFWAVMRFIVEETDEFMRLLLVRQCLFASGFSIAVMTVWEFLQTFDLVPPGNGGFGVFFFWAMGLGLGALFNKVTMGTAGSC</sequence>
<protein>
    <submittedName>
        <fullName evidence="2">Uncharacterized protein</fullName>
    </submittedName>
</protein>
<name>A0ABU8S8W3_9SPHN</name>
<dbReference type="Proteomes" id="UP001379235">
    <property type="component" value="Unassembled WGS sequence"/>
</dbReference>
<keyword evidence="1" id="KW-0472">Membrane</keyword>
<dbReference type="EMBL" id="JBBHJY010000004">
    <property type="protein sequence ID" value="MEJ6010361.1"/>
    <property type="molecule type" value="Genomic_DNA"/>
</dbReference>
<feature type="transmembrane region" description="Helical" evidence="1">
    <location>
        <begin position="111"/>
        <end position="128"/>
    </location>
</feature>
<keyword evidence="1" id="KW-1133">Transmembrane helix</keyword>
<feature type="transmembrane region" description="Helical" evidence="1">
    <location>
        <begin position="45"/>
        <end position="66"/>
    </location>
</feature>
<dbReference type="RefSeq" id="WP_339966934.1">
    <property type="nucleotide sequence ID" value="NZ_JBBHJY010000004.1"/>
</dbReference>
<proteinExistence type="predicted"/>
<feature type="transmembrane region" description="Helical" evidence="1">
    <location>
        <begin position="12"/>
        <end position="33"/>
    </location>
</feature>
<feature type="transmembrane region" description="Helical" evidence="1">
    <location>
        <begin position="78"/>
        <end position="99"/>
    </location>
</feature>